<accession>A1VWJ2</accession>
<proteinExistence type="predicted"/>
<gene>
    <name evidence="1" type="ordered locus">Pnap_4959</name>
</gene>
<dbReference type="KEGG" id="pna:Pnap_4959"/>
<evidence type="ECO:0000313" key="1">
    <source>
        <dbReference type="EMBL" id="ABM40020.1"/>
    </source>
</evidence>
<evidence type="ECO:0008006" key="3">
    <source>
        <dbReference type="Google" id="ProtNLM"/>
    </source>
</evidence>
<name>A1VWJ2_POLNA</name>
<organism evidence="1 2">
    <name type="scientific">Polaromonas naphthalenivorans (strain CJ2)</name>
    <dbReference type="NCBI Taxonomy" id="365044"/>
    <lineage>
        <taxon>Bacteria</taxon>
        <taxon>Pseudomonadati</taxon>
        <taxon>Pseudomonadota</taxon>
        <taxon>Betaproteobacteria</taxon>
        <taxon>Burkholderiales</taxon>
        <taxon>Comamonadaceae</taxon>
        <taxon>Polaromonas</taxon>
    </lineage>
</organism>
<dbReference type="HOGENOM" id="CLU_578278_0_0_4"/>
<dbReference type="Gene3D" id="3.60.15.10">
    <property type="entry name" value="Ribonuclease Z/Hydroxyacylglutathione hydrolase-like"/>
    <property type="match status" value="1"/>
</dbReference>
<dbReference type="SUPFAM" id="SSF56281">
    <property type="entry name" value="Metallo-hydrolase/oxidoreductase"/>
    <property type="match status" value="1"/>
</dbReference>
<dbReference type="AlphaFoldDB" id="A1VWJ2"/>
<protein>
    <recommendedName>
        <fullName evidence="3">Metallo-beta-lactamase domain-containing protein</fullName>
    </recommendedName>
</protein>
<sequence length="525" mass="57496">MHIFRPYVLSRLALTKEEEDKMNRHFSRQNDSQPDVPSRAYGRVDHLERDDKRPNRVLLGIDLIDANWLDHQGVVDPSLDLSLPSEKLDRLWKVRIRSLGPGAANPFENAPLYRLELEIDAGDPLAQNLRVPHHQDPFSRQRVAAMERSWFTLELRPGANPDNPALLYGGLFAPAAPVTVKGAMPSEQKIAKALDQMFTLRHLTQLTSKDFAREVGTPHADYLAVYDVGQGNANALAVNSYGWLVPTLYFDLGAGVYRNAKTRPNDLRFCFSYNPVIVLSHWDADHWAGAYATLVNNTYPALKQKWIAPLQKVGPTHTAFAYDVKISGGTFQTYAGAGGSFGSVLLPGHRTLHYARGSGPDRNGSGLVLVVENNELPPPRSWLLTGDCDYADFVPILNPVNPIGMVAPHHGASLAPDSPIPPPAALPYRRLAYSYGHENAHGNKCPPTRHPTQKGTTAHANAGWNHNAWSLNKPGTTTPGGNVLATCEHAPGTSRGGAVIGWHSPPGPMTLSCPHKLCSAQCTQR</sequence>
<dbReference type="InterPro" id="IPR036866">
    <property type="entry name" value="RibonucZ/Hydroxyglut_hydro"/>
</dbReference>
<keyword evidence="1" id="KW-0614">Plasmid</keyword>
<geneLocation type="plasmid" evidence="1 2">
    <name>pPNAP03</name>
</geneLocation>
<dbReference type="Proteomes" id="UP000000644">
    <property type="component" value="Plasmid pPNAP03"/>
</dbReference>
<reference evidence="2" key="1">
    <citation type="journal article" date="2009" name="Environ. Microbiol.">
        <title>The genome of Polaromonas naphthalenivorans strain CJ2, isolated from coal tar-contaminated sediment, reveals physiological and metabolic versatility and evolution through extensive horizontal gene transfer.</title>
        <authorList>
            <person name="Yagi J.M."/>
            <person name="Sims D."/>
            <person name="Brettin T."/>
            <person name="Bruce D."/>
            <person name="Madsen E.L."/>
        </authorList>
    </citation>
    <scope>NUCLEOTIDE SEQUENCE [LARGE SCALE GENOMIC DNA]</scope>
    <source>
        <strain evidence="2">CJ2</strain>
        <plasmid evidence="2">Plasmid pPNAP03</plasmid>
    </source>
</reference>
<keyword evidence="2" id="KW-1185">Reference proteome</keyword>
<dbReference type="EMBL" id="CP000532">
    <property type="protein sequence ID" value="ABM40020.1"/>
    <property type="molecule type" value="Genomic_DNA"/>
</dbReference>
<evidence type="ECO:0000313" key="2">
    <source>
        <dbReference type="Proteomes" id="UP000000644"/>
    </source>
</evidence>